<dbReference type="GO" id="GO:0005975">
    <property type="term" value="P:carbohydrate metabolic process"/>
    <property type="evidence" value="ECO:0007669"/>
    <property type="project" value="InterPro"/>
</dbReference>
<name>A0A6A4H9N7_9AGAR</name>
<evidence type="ECO:0000259" key="2">
    <source>
        <dbReference type="Pfam" id="PF14310"/>
    </source>
</evidence>
<dbReference type="Pfam" id="PF14310">
    <property type="entry name" value="Fn3-like"/>
    <property type="match status" value="1"/>
</dbReference>
<feature type="domain" description="Fibronectin type III-like" evidence="2">
    <location>
        <begin position="93"/>
        <end position="132"/>
    </location>
</feature>
<evidence type="ECO:0000313" key="3">
    <source>
        <dbReference type="EMBL" id="KAE9394989.1"/>
    </source>
</evidence>
<dbReference type="EMBL" id="ML769539">
    <property type="protein sequence ID" value="KAE9394989.1"/>
    <property type="molecule type" value="Genomic_DNA"/>
</dbReference>
<proteinExistence type="predicted"/>
<evidence type="ECO:0000256" key="1">
    <source>
        <dbReference type="ARBA" id="ARBA00022801"/>
    </source>
</evidence>
<evidence type="ECO:0000313" key="4">
    <source>
        <dbReference type="Proteomes" id="UP000799118"/>
    </source>
</evidence>
<dbReference type="Proteomes" id="UP000799118">
    <property type="component" value="Unassembled WGS sequence"/>
</dbReference>
<dbReference type="Gene3D" id="2.60.40.10">
    <property type="entry name" value="Immunoglobulins"/>
    <property type="match status" value="1"/>
</dbReference>
<dbReference type="InterPro" id="IPR036881">
    <property type="entry name" value="Glyco_hydro_3_C_sf"/>
</dbReference>
<dbReference type="OrthoDB" id="2123594at2759"/>
<sequence length="162" mass="18213">MSPGGRMPLSVPFNAASLPDFYNYHTTAHDLNYTDIYSFPTYWFGYGLSFTSFSISAFNATSSGGVKTFTAGETINIPCTHQRGYPDKPLLNVYLLQRVSNIVRAQRQLVAFSRVYLDAGESRDVLTNLEVDRYLPIVNRPICLGAGNRVRGISLFEREREI</sequence>
<reference evidence="3" key="1">
    <citation type="journal article" date="2019" name="Environ. Microbiol.">
        <title>Fungal ecological strategies reflected in gene transcription - a case study of two litter decomposers.</title>
        <authorList>
            <person name="Barbi F."/>
            <person name="Kohler A."/>
            <person name="Barry K."/>
            <person name="Baskaran P."/>
            <person name="Daum C."/>
            <person name="Fauchery L."/>
            <person name="Ihrmark K."/>
            <person name="Kuo A."/>
            <person name="LaButti K."/>
            <person name="Lipzen A."/>
            <person name="Morin E."/>
            <person name="Grigoriev I.V."/>
            <person name="Henrissat B."/>
            <person name="Lindahl B."/>
            <person name="Martin F."/>
        </authorList>
    </citation>
    <scope>NUCLEOTIDE SEQUENCE</scope>
    <source>
        <strain evidence="3">JB14</strain>
    </source>
</reference>
<organism evidence="3 4">
    <name type="scientific">Gymnopus androsaceus JB14</name>
    <dbReference type="NCBI Taxonomy" id="1447944"/>
    <lineage>
        <taxon>Eukaryota</taxon>
        <taxon>Fungi</taxon>
        <taxon>Dikarya</taxon>
        <taxon>Basidiomycota</taxon>
        <taxon>Agaricomycotina</taxon>
        <taxon>Agaricomycetes</taxon>
        <taxon>Agaricomycetidae</taxon>
        <taxon>Agaricales</taxon>
        <taxon>Marasmiineae</taxon>
        <taxon>Omphalotaceae</taxon>
        <taxon>Gymnopus</taxon>
    </lineage>
</organism>
<gene>
    <name evidence="3" type="ORF">BT96DRAFT_826850</name>
</gene>
<dbReference type="SUPFAM" id="SSF52279">
    <property type="entry name" value="Beta-D-glucan exohydrolase, C-terminal domain"/>
    <property type="match status" value="1"/>
</dbReference>
<dbReference type="InterPro" id="IPR026891">
    <property type="entry name" value="Fn3-like"/>
</dbReference>
<accession>A0A6A4H9N7</accession>
<dbReference type="Gene3D" id="3.40.50.1700">
    <property type="entry name" value="Glycoside hydrolase family 3 C-terminal domain"/>
    <property type="match status" value="1"/>
</dbReference>
<dbReference type="GO" id="GO:0004553">
    <property type="term" value="F:hydrolase activity, hydrolyzing O-glycosyl compounds"/>
    <property type="evidence" value="ECO:0007669"/>
    <property type="project" value="InterPro"/>
</dbReference>
<protein>
    <recommendedName>
        <fullName evidence="2">Fibronectin type III-like domain-containing protein</fullName>
    </recommendedName>
</protein>
<dbReference type="AlphaFoldDB" id="A0A6A4H9N7"/>
<keyword evidence="4" id="KW-1185">Reference proteome</keyword>
<dbReference type="InterPro" id="IPR013783">
    <property type="entry name" value="Ig-like_fold"/>
</dbReference>
<keyword evidence="1" id="KW-0378">Hydrolase</keyword>